<dbReference type="GO" id="GO:0008115">
    <property type="term" value="F:sarcosine oxidase activity"/>
    <property type="evidence" value="ECO:0007669"/>
    <property type="project" value="InterPro"/>
</dbReference>
<dbReference type="InterPro" id="IPR006280">
    <property type="entry name" value="SoxG_het"/>
</dbReference>
<dbReference type="SUPFAM" id="SSF103025">
    <property type="entry name" value="Folate-binding domain"/>
    <property type="match status" value="1"/>
</dbReference>
<evidence type="ECO:0000313" key="2">
    <source>
        <dbReference type="Proteomes" id="UP000626148"/>
    </source>
</evidence>
<reference evidence="1" key="2">
    <citation type="submission" date="2020-09" db="EMBL/GenBank/DDBJ databases">
        <authorList>
            <person name="Sun Q."/>
            <person name="Kim S."/>
        </authorList>
    </citation>
    <scope>NUCLEOTIDE SEQUENCE</scope>
    <source>
        <strain evidence="1">KCTC 22169</strain>
    </source>
</reference>
<protein>
    <submittedName>
        <fullName evidence="1">Sarcosine oxidase subunit gamma</fullName>
    </submittedName>
</protein>
<organism evidence="1 2">
    <name type="scientific">Saccharospirillum salsuginis</name>
    <dbReference type="NCBI Taxonomy" id="418750"/>
    <lineage>
        <taxon>Bacteria</taxon>
        <taxon>Pseudomonadati</taxon>
        <taxon>Pseudomonadota</taxon>
        <taxon>Gammaproteobacteria</taxon>
        <taxon>Oceanospirillales</taxon>
        <taxon>Saccharospirillaceae</taxon>
        <taxon>Saccharospirillum</taxon>
    </lineage>
</organism>
<name>A0A918KBM4_9GAMM</name>
<accession>A0A918KBM4</accession>
<evidence type="ECO:0000313" key="1">
    <source>
        <dbReference type="EMBL" id="GGX57105.1"/>
    </source>
</evidence>
<dbReference type="Gene3D" id="3.30.1360.120">
    <property type="entry name" value="Probable tRNA modification gtpase trme, domain 1"/>
    <property type="match status" value="1"/>
</dbReference>
<gene>
    <name evidence="1" type="primary">soxG-1</name>
    <name evidence="1" type="ORF">GCM10007392_25770</name>
</gene>
<dbReference type="Proteomes" id="UP000626148">
    <property type="component" value="Unassembled WGS sequence"/>
</dbReference>
<dbReference type="RefSeq" id="WP_189609256.1">
    <property type="nucleotide sequence ID" value="NZ_BMXR01000006.1"/>
</dbReference>
<dbReference type="InterPro" id="IPR007375">
    <property type="entry name" value="SoxG"/>
</dbReference>
<comment type="caution">
    <text evidence="1">The sequence shown here is derived from an EMBL/GenBank/DDBJ whole genome shotgun (WGS) entry which is preliminary data.</text>
</comment>
<reference evidence="1" key="1">
    <citation type="journal article" date="2014" name="Int. J. Syst. Evol. Microbiol.">
        <title>Complete genome sequence of Corynebacterium casei LMG S-19264T (=DSM 44701T), isolated from a smear-ripened cheese.</title>
        <authorList>
            <consortium name="US DOE Joint Genome Institute (JGI-PGF)"/>
            <person name="Walter F."/>
            <person name="Albersmeier A."/>
            <person name="Kalinowski J."/>
            <person name="Ruckert C."/>
        </authorList>
    </citation>
    <scope>NUCLEOTIDE SEQUENCE</scope>
    <source>
        <strain evidence="1">KCTC 22169</strain>
    </source>
</reference>
<keyword evidence="2" id="KW-1185">Reference proteome</keyword>
<dbReference type="EMBL" id="BMXR01000006">
    <property type="protein sequence ID" value="GGX57105.1"/>
    <property type="molecule type" value="Genomic_DNA"/>
</dbReference>
<sequence length="238" mass="26040">MSEVINKTVDEATQVAIMDQCPTADVPARSPLAHQDQSSKVAPQNPGVFLWEDALKTHLVLRGDANNADFRQGIEAATGLDLPEALQSTQSDDWALGWIAPDEWLLTGPGDQAFAMETTLRKHLSGHYAVINVSGGQTLVRLAGPEARSVLMKSCPYDVHDRNFPIGKIVNTVLAKSQATIRRLGENDWELVVRRSFADYIWRWLMDASGEYGLHLGQPDAATAARQSNPSRANPVEG</sequence>
<dbReference type="NCBIfam" id="TIGR01375">
    <property type="entry name" value="soxG"/>
    <property type="match status" value="1"/>
</dbReference>
<dbReference type="Gene3D" id="3.30.70.1520">
    <property type="entry name" value="Heterotetrameric sarcosine oxidase"/>
    <property type="match status" value="1"/>
</dbReference>
<dbReference type="Pfam" id="PF04268">
    <property type="entry name" value="SoxG"/>
    <property type="match status" value="1"/>
</dbReference>
<dbReference type="AlphaFoldDB" id="A0A918KBM4"/>
<dbReference type="GO" id="GO:1901053">
    <property type="term" value="P:sarcosine catabolic process"/>
    <property type="evidence" value="ECO:0007669"/>
    <property type="project" value="InterPro"/>
</dbReference>
<proteinExistence type="predicted"/>
<dbReference type="InterPro" id="IPR027266">
    <property type="entry name" value="TrmE/GcvT-like"/>
</dbReference>